<protein>
    <recommendedName>
        <fullName evidence="2">WH1 domain-containing protein</fullName>
    </recommendedName>
</protein>
<dbReference type="Proteomes" id="UP000284706">
    <property type="component" value="Unassembled WGS sequence"/>
</dbReference>
<evidence type="ECO:0000313" key="4">
    <source>
        <dbReference type="Proteomes" id="UP000284706"/>
    </source>
</evidence>
<feature type="region of interest" description="Disordered" evidence="1">
    <location>
        <begin position="134"/>
        <end position="179"/>
    </location>
</feature>
<dbReference type="Gene3D" id="2.30.29.30">
    <property type="entry name" value="Pleckstrin-homology domain (PH domain)/Phosphotyrosine-binding domain (PTB)"/>
    <property type="match status" value="1"/>
</dbReference>
<dbReference type="SUPFAM" id="SSF50729">
    <property type="entry name" value="PH domain-like"/>
    <property type="match status" value="1"/>
</dbReference>
<dbReference type="EMBL" id="NHYE01001269">
    <property type="protein sequence ID" value="PPQ97271.1"/>
    <property type="molecule type" value="Genomic_DNA"/>
</dbReference>
<name>A0A409Y2U3_9AGAR</name>
<keyword evidence="4" id="KW-1185">Reference proteome</keyword>
<organism evidence="3 4">
    <name type="scientific">Gymnopilus dilepis</name>
    <dbReference type="NCBI Taxonomy" id="231916"/>
    <lineage>
        <taxon>Eukaryota</taxon>
        <taxon>Fungi</taxon>
        <taxon>Dikarya</taxon>
        <taxon>Basidiomycota</taxon>
        <taxon>Agaricomycotina</taxon>
        <taxon>Agaricomycetes</taxon>
        <taxon>Agaricomycetidae</taxon>
        <taxon>Agaricales</taxon>
        <taxon>Agaricineae</taxon>
        <taxon>Hymenogastraceae</taxon>
        <taxon>Gymnopilus</taxon>
    </lineage>
</organism>
<sequence length="179" mass="20452">MAVGLEQNTYSILAVADARVYHAMLDPKDGPWTYSGWKGRMIFGQDLEVPHSNDQDINETQKLWFRLVDDETGTTIWTFKFPEKLEYTEERPFFHVFKARVRRYGLLFNDDGEATAFGQKVVQCLGGHQHARLMRAPSRAGTHKSKSNSYSMSRSMISSPPPQAFKNLPLSSANKHRDI</sequence>
<reference evidence="3 4" key="1">
    <citation type="journal article" date="2018" name="Evol. Lett.">
        <title>Horizontal gene cluster transfer increased hallucinogenic mushroom diversity.</title>
        <authorList>
            <person name="Reynolds H.T."/>
            <person name="Vijayakumar V."/>
            <person name="Gluck-Thaler E."/>
            <person name="Korotkin H.B."/>
            <person name="Matheny P.B."/>
            <person name="Slot J.C."/>
        </authorList>
    </citation>
    <scope>NUCLEOTIDE SEQUENCE [LARGE SCALE GENOMIC DNA]</scope>
    <source>
        <strain evidence="3 4">SRW20</strain>
    </source>
</reference>
<dbReference type="AlphaFoldDB" id="A0A409Y2U3"/>
<evidence type="ECO:0000256" key="1">
    <source>
        <dbReference type="SAM" id="MobiDB-lite"/>
    </source>
</evidence>
<dbReference type="InterPro" id="IPR011993">
    <property type="entry name" value="PH-like_dom_sf"/>
</dbReference>
<feature type="domain" description="WH1" evidence="2">
    <location>
        <begin position="5"/>
        <end position="128"/>
    </location>
</feature>
<proteinExistence type="predicted"/>
<dbReference type="Pfam" id="PF00568">
    <property type="entry name" value="WH1"/>
    <property type="match status" value="1"/>
</dbReference>
<dbReference type="OrthoDB" id="8963340at2759"/>
<evidence type="ECO:0000313" key="3">
    <source>
        <dbReference type="EMBL" id="PPQ97271.1"/>
    </source>
</evidence>
<feature type="compositionally biased region" description="Low complexity" evidence="1">
    <location>
        <begin position="147"/>
        <end position="158"/>
    </location>
</feature>
<dbReference type="InParanoid" id="A0A409Y2U3"/>
<evidence type="ECO:0000259" key="2">
    <source>
        <dbReference type="PROSITE" id="PS50229"/>
    </source>
</evidence>
<gene>
    <name evidence="3" type="ORF">CVT26_006664</name>
</gene>
<dbReference type="InterPro" id="IPR000697">
    <property type="entry name" value="WH1/EVH1_dom"/>
</dbReference>
<dbReference type="SMART" id="SM00461">
    <property type="entry name" value="WH1"/>
    <property type="match status" value="1"/>
</dbReference>
<comment type="caution">
    <text evidence="3">The sequence shown here is derived from an EMBL/GenBank/DDBJ whole genome shotgun (WGS) entry which is preliminary data.</text>
</comment>
<dbReference type="PROSITE" id="PS50229">
    <property type="entry name" value="WH1"/>
    <property type="match status" value="1"/>
</dbReference>
<accession>A0A409Y2U3</accession>
<dbReference type="STRING" id="231916.A0A409Y2U3"/>